<evidence type="ECO:0000313" key="3">
    <source>
        <dbReference type="EMBL" id="RLJ79533.1"/>
    </source>
</evidence>
<dbReference type="AlphaFoldDB" id="A0A497Y7T0"/>
<dbReference type="PROSITE" id="PS51257">
    <property type="entry name" value="PROKAR_LIPOPROTEIN"/>
    <property type="match status" value="1"/>
</dbReference>
<proteinExistence type="predicted"/>
<keyword evidence="1" id="KW-0472">Membrane</keyword>
<dbReference type="InterPro" id="IPR032339">
    <property type="entry name" value="DUF4859"/>
</dbReference>
<protein>
    <submittedName>
        <fullName evidence="3">Uncharacterized protein DUF4859</fullName>
    </submittedName>
</protein>
<evidence type="ECO:0000256" key="1">
    <source>
        <dbReference type="SAM" id="Phobius"/>
    </source>
</evidence>
<feature type="domain" description="DUF4859" evidence="2">
    <location>
        <begin position="496"/>
        <end position="607"/>
    </location>
</feature>
<accession>A0A497Y7T0</accession>
<name>A0A497Y7T0_9SPHI</name>
<sequence>MKLKKDLHKTFGLMKLAFFLLLLLPMLIFIGCKKEKSLEEVSTTPLKGKDTLSVYIPNEYKEMDFNNKNSAWSYARSSQSEHFIIFWDLKYGSDNPGSQNVPAKYRVDIVDLLKKAESFYQINVNTLKFAELGKSKLDKYKMLIFLYHQDEWRATGSGYDDTIGALWINPQAVQPVGSVLAHEIGHCFQYQVFCDQGGQTGFRYGFGGKPNNGFWEQTAQWQSFQSYPSEAFTSYNFGVYMDNAHRHINHEGQRYASYFIHYYWASKHGIDIIGRIWRGAIKPEDPIEAYMRLTGINVKQLNDEIYDAATKFATWDIPSIKTLGADFIGKQPYEFDKLTDGSFQVKYARCPGTTGYNLVPLKIPAAGTVLNAQFTGLANASGYNQVDASRAGWRYGYVALLNNGTRVYSNMFEGTNGNATFTMPADCSKLWFVVSGAPKTYTQHGWDDNNANDDQWPYKVKFTNTTLINDLSVNPGATPKDVTFSIPVKIPLDLTNYTRTTVNFDQDKLVQAFTLLPAKITEGLANKTIKFYGVESNGSLNAQTTANGYGHWFNASGNVINWGADAKVFSELDGTKLSFDLGQFPQHVAKGDQFTISQALVYEYETNKKVTATFKFLITIE</sequence>
<dbReference type="Proteomes" id="UP000273898">
    <property type="component" value="Unassembled WGS sequence"/>
</dbReference>
<keyword evidence="1" id="KW-0812">Transmembrane</keyword>
<evidence type="ECO:0000259" key="2">
    <source>
        <dbReference type="Pfam" id="PF16151"/>
    </source>
</evidence>
<reference evidence="3 4" key="1">
    <citation type="submission" date="2018-10" db="EMBL/GenBank/DDBJ databases">
        <title>Genomic Encyclopedia of Archaeal and Bacterial Type Strains, Phase II (KMG-II): from individual species to whole genera.</title>
        <authorList>
            <person name="Goeker M."/>
        </authorList>
    </citation>
    <scope>NUCLEOTIDE SEQUENCE [LARGE SCALE GENOMIC DNA]</scope>
    <source>
        <strain evidence="3 4">DSM 19624</strain>
    </source>
</reference>
<organism evidence="3 4">
    <name type="scientific">Pedobacter alluvionis</name>
    <dbReference type="NCBI Taxonomy" id="475253"/>
    <lineage>
        <taxon>Bacteria</taxon>
        <taxon>Pseudomonadati</taxon>
        <taxon>Bacteroidota</taxon>
        <taxon>Sphingobacteriia</taxon>
        <taxon>Sphingobacteriales</taxon>
        <taxon>Sphingobacteriaceae</taxon>
        <taxon>Pedobacter</taxon>
    </lineage>
</organism>
<gene>
    <name evidence="3" type="ORF">BCL90_0236</name>
</gene>
<comment type="caution">
    <text evidence="3">The sequence shown here is derived from an EMBL/GenBank/DDBJ whole genome shotgun (WGS) entry which is preliminary data.</text>
</comment>
<dbReference type="Pfam" id="PF19527">
    <property type="entry name" value="DUF6055"/>
    <property type="match status" value="1"/>
</dbReference>
<keyword evidence="1" id="KW-1133">Transmembrane helix</keyword>
<evidence type="ECO:0000313" key="4">
    <source>
        <dbReference type="Proteomes" id="UP000273898"/>
    </source>
</evidence>
<dbReference type="InterPro" id="IPR045690">
    <property type="entry name" value="DUF6055"/>
</dbReference>
<feature type="transmembrane region" description="Helical" evidence="1">
    <location>
        <begin position="12"/>
        <end position="31"/>
    </location>
</feature>
<dbReference type="EMBL" id="RCCK01000010">
    <property type="protein sequence ID" value="RLJ79533.1"/>
    <property type="molecule type" value="Genomic_DNA"/>
</dbReference>
<dbReference type="Pfam" id="PF16151">
    <property type="entry name" value="DUF4859"/>
    <property type="match status" value="1"/>
</dbReference>